<evidence type="ECO:0000313" key="16">
    <source>
        <dbReference type="Proteomes" id="UP001466331"/>
    </source>
</evidence>
<dbReference type="InterPro" id="IPR022898">
    <property type="entry name" value="RNase_HII"/>
</dbReference>
<dbReference type="SUPFAM" id="SSF53098">
    <property type="entry name" value="Ribonuclease H-like"/>
    <property type="match status" value="1"/>
</dbReference>
<sequence>MDMEICGIDEAGRGPLAGPVTAASVILPKGFVHPLLRDSKKLSASQRKKMYSVIKDSAIAVGTGWVWPDEIDRINIHRASLLAMQRAYKNMCHKAGLCEKEIMVLVDGKWIPEGIDNCTAVIKGDSLHPPIMAASIVAKYLRDIWMEGYSLLCPNYGFEKHKGYPTQSHREAIVRYGRSPIHRHSFAGPASPSP</sequence>
<proteinExistence type="inferred from homology"/>
<evidence type="ECO:0000256" key="3">
    <source>
        <dbReference type="ARBA" id="ARBA00004065"/>
    </source>
</evidence>
<evidence type="ECO:0000313" key="15">
    <source>
        <dbReference type="EMBL" id="MEM5948926.1"/>
    </source>
</evidence>
<dbReference type="Pfam" id="PF01351">
    <property type="entry name" value="RNase_HII"/>
    <property type="match status" value="1"/>
</dbReference>
<evidence type="ECO:0000256" key="13">
    <source>
        <dbReference type="RuleBase" id="RU003515"/>
    </source>
</evidence>
<dbReference type="PROSITE" id="PS51975">
    <property type="entry name" value="RNASE_H_2"/>
    <property type="match status" value="1"/>
</dbReference>
<feature type="binding site" evidence="12">
    <location>
        <position position="9"/>
    </location>
    <ligand>
        <name>a divalent metal cation</name>
        <dbReference type="ChEBI" id="CHEBI:60240"/>
    </ligand>
</feature>
<gene>
    <name evidence="15" type="ORF">WKV44_10280</name>
</gene>
<dbReference type="EC" id="3.1.26.4" evidence="13"/>
<evidence type="ECO:0000259" key="14">
    <source>
        <dbReference type="PROSITE" id="PS51975"/>
    </source>
</evidence>
<keyword evidence="6" id="KW-0963">Cytoplasm</keyword>
<dbReference type="PANTHER" id="PTHR10954:SF18">
    <property type="entry name" value="RIBONUCLEASE HII"/>
    <property type="match status" value="1"/>
</dbReference>
<evidence type="ECO:0000256" key="4">
    <source>
        <dbReference type="ARBA" id="ARBA00004496"/>
    </source>
</evidence>
<evidence type="ECO:0000256" key="11">
    <source>
        <dbReference type="ARBA" id="ARBA00023211"/>
    </source>
</evidence>
<protein>
    <recommendedName>
        <fullName evidence="13">Ribonuclease</fullName>
        <ecNumber evidence="13">3.1.26.4</ecNumber>
    </recommendedName>
</protein>
<comment type="cofactor">
    <cofactor evidence="12">
        <name>Mn(2+)</name>
        <dbReference type="ChEBI" id="CHEBI:29035"/>
    </cofactor>
    <cofactor evidence="12">
        <name>Mg(2+)</name>
        <dbReference type="ChEBI" id="CHEBI:18420"/>
    </cofactor>
    <text evidence="12">Manganese or magnesium. Binds 1 divalent metal ion per monomer in the absence of substrate. May bind a second metal ion after substrate binding.</text>
</comment>
<keyword evidence="8 12" id="KW-0479">Metal-binding</keyword>
<evidence type="ECO:0000256" key="1">
    <source>
        <dbReference type="ARBA" id="ARBA00000077"/>
    </source>
</evidence>
<dbReference type="Proteomes" id="UP001466331">
    <property type="component" value="Unassembled WGS sequence"/>
</dbReference>
<reference evidence="15 16" key="1">
    <citation type="submission" date="2024-03" db="EMBL/GenBank/DDBJ databases">
        <title>Ignisphaera cupida sp. nov., a hyperthermophilic hydrolytic archaeon from a hot spring of Kamchatka, and proposal of Ignisphaeraceae fam. nov.</title>
        <authorList>
            <person name="Podosokorskaya O.A."/>
            <person name="Elcheninov A.G."/>
            <person name="Maltseva A.I."/>
            <person name="Zayulina K.S."/>
            <person name="Novikov A."/>
            <person name="Merkel A.Y."/>
        </authorList>
    </citation>
    <scope>NUCLEOTIDE SEQUENCE [LARGE SCALE GENOMIC DNA]</scope>
    <source>
        <strain evidence="15 16">38H-sp</strain>
    </source>
</reference>
<dbReference type="Gene3D" id="3.30.420.10">
    <property type="entry name" value="Ribonuclease H-like superfamily/Ribonuclease H"/>
    <property type="match status" value="1"/>
</dbReference>
<evidence type="ECO:0000256" key="12">
    <source>
        <dbReference type="PROSITE-ProRule" id="PRU01319"/>
    </source>
</evidence>
<evidence type="ECO:0000256" key="10">
    <source>
        <dbReference type="ARBA" id="ARBA00022801"/>
    </source>
</evidence>
<name>A0ABU9UE28_9SPIR</name>
<dbReference type="InterPro" id="IPR012337">
    <property type="entry name" value="RNaseH-like_sf"/>
</dbReference>
<keyword evidence="10 12" id="KW-0378">Hydrolase</keyword>
<evidence type="ECO:0000256" key="2">
    <source>
        <dbReference type="ARBA" id="ARBA00001946"/>
    </source>
</evidence>
<comment type="catalytic activity">
    <reaction evidence="1 12 13">
        <text>Endonucleolytic cleavage to 5'-phosphomonoester.</text>
        <dbReference type="EC" id="3.1.26.4"/>
    </reaction>
</comment>
<keyword evidence="11" id="KW-0464">Manganese</keyword>
<evidence type="ECO:0000256" key="7">
    <source>
        <dbReference type="ARBA" id="ARBA00022722"/>
    </source>
</evidence>
<evidence type="ECO:0000256" key="9">
    <source>
        <dbReference type="ARBA" id="ARBA00022759"/>
    </source>
</evidence>
<dbReference type="PANTHER" id="PTHR10954">
    <property type="entry name" value="RIBONUCLEASE H2 SUBUNIT A"/>
    <property type="match status" value="1"/>
</dbReference>
<comment type="subcellular location">
    <subcellularLocation>
        <location evidence="4">Cytoplasm</location>
    </subcellularLocation>
</comment>
<keyword evidence="7 12" id="KW-0540">Nuclease</keyword>
<keyword evidence="9 12" id="KW-0255">Endonuclease</keyword>
<dbReference type="InterPro" id="IPR001352">
    <property type="entry name" value="RNase_HII/HIII"/>
</dbReference>
<organism evidence="15 16">
    <name type="scientific">Rarispira pelagica</name>
    <dbReference type="NCBI Taxonomy" id="3141764"/>
    <lineage>
        <taxon>Bacteria</taxon>
        <taxon>Pseudomonadati</taxon>
        <taxon>Spirochaetota</taxon>
        <taxon>Spirochaetia</taxon>
        <taxon>Winmispirales</taxon>
        <taxon>Winmispiraceae</taxon>
        <taxon>Rarispira</taxon>
    </lineage>
</organism>
<accession>A0ABU9UE28</accession>
<dbReference type="InterPro" id="IPR036397">
    <property type="entry name" value="RNaseH_sf"/>
</dbReference>
<evidence type="ECO:0000256" key="8">
    <source>
        <dbReference type="ARBA" id="ARBA00022723"/>
    </source>
</evidence>
<dbReference type="EMBL" id="JBCHKQ010000007">
    <property type="protein sequence ID" value="MEM5948926.1"/>
    <property type="molecule type" value="Genomic_DNA"/>
</dbReference>
<dbReference type="CDD" id="cd07182">
    <property type="entry name" value="RNase_HII_bacteria_HII_like"/>
    <property type="match status" value="1"/>
</dbReference>
<feature type="binding site" evidence="12">
    <location>
        <position position="107"/>
    </location>
    <ligand>
        <name>a divalent metal cation</name>
        <dbReference type="ChEBI" id="CHEBI:60240"/>
    </ligand>
</feature>
<comment type="similarity">
    <text evidence="5 13">Belongs to the RNase HII family.</text>
</comment>
<dbReference type="GO" id="GO:0004523">
    <property type="term" value="F:RNA-DNA hybrid ribonuclease activity"/>
    <property type="evidence" value="ECO:0007669"/>
    <property type="project" value="UniProtKB-EC"/>
</dbReference>
<evidence type="ECO:0000256" key="5">
    <source>
        <dbReference type="ARBA" id="ARBA00007383"/>
    </source>
</evidence>
<dbReference type="RefSeq" id="WP_420070378.1">
    <property type="nucleotide sequence ID" value="NZ_JBCHKQ010000007.1"/>
</dbReference>
<comment type="cofactor">
    <cofactor evidence="2">
        <name>Mg(2+)</name>
        <dbReference type="ChEBI" id="CHEBI:18420"/>
    </cofactor>
</comment>
<evidence type="ECO:0000256" key="6">
    <source>
        <dbReference type="ARBA" id="ARBA00022490"/>
    </source>
</evidence>
<keyword evidence="16" id="KW-1185">Reference proteome</keyword>
<dbReference type="InterPro" id="IPR024567">
    <property type="entry name" value="RNase_HII/HIII_dom"/>
</dbReference>
<comment type="function">
    <text evidence="3 13">Endonuclease that specifically degrades the RNA of RNA-DNA hybrids.</text>
</comment>
<comment type="caution">
    <text evidence="15">The sequence shown here is derived from an EMBL/GenBank/DDBJ whole genome shotgun (WGS) entry which is preliminary data.</text>
</comment>
<feature type="domain" description="RNase H type-2" evidence="14">
    <location>
        <begin position="3"/>
        <end position="194"/>
    </location>
</feature>
<feature type="binding site" evidence="12">
    <location>
        <position position="10"/>
    </location>
    <ligand>
        <name>a divalent metal cation</name>
        <dbReference type="ChEBI" id="CHEBI:60240"/>
    </ligand>
</feature>
<dbReference type="NCBIfam" id="NF000595">
    <property type="entry name" value="PRK00015.1-3"/>
    <property type="match status" value="1"/>
</dbReference>